<reference evidence="5 6" key="1">
    <citation type="submission" date="2024-06" db="EMBL/GenBank/DDBJ databases">
        <title>Genomic Encyclopedia of Type Strains, Phase IV (KMG-IV): sequencing the most valuable type-strain genomes for metagenomic binning, comparative biology and taxonomic classification.</title>
        <authorList>
            <person name="Goeker M."/>
        </authorList>
    </citation>
    <scope>NUCLEOTIDE SEQUENCE [LARGE SCALE GENOMIC DNA]</scope>
    <source>
        <strain evidence="5 6">DSM 28302</strain>
    </source>
</reference>
<dbReference type="PANTHER" id="PTHR33164">
    <property type="entry name" value="TRANSCRIPTIONAL REGULATOR, MARR FAMILY"/>
    <property type="match status" value="1"/>
</dbReference>
<evidence type="ECO:0000256" key="1">
    <source>
        <dbReference type="ARBA" id="ARBA00023015"/>
    </source>
</evidence>
<keyword evidence="6" id="KW-1185">Reference proteome</keyword>
<dbReference type="Pfam" id="PF12802">
    <property type="entry name" value="MarR_2"/>
    <property type="match status" value="1"/>
</dbReference>
<evidence type="ECO:0000313" key="6">
    <source>
        <dbReference type="Proteomes" id="UP001549037"/>
    </source>
</evidence>
<dbReference type="PROSITE" id="PS01117">
    <property type="entry name" value="HTH_MARR_1"/>
    <property type="match status" value="1"/>
</dbReference>
<dbReference type="Proteomes" id="UP001549037">
    <property type="component" value="Unassembled WGS sequence"/>
</dbReference>
<dbReference type="EMBL" id="JBEPLN010000012">
    <property type="protein sequence ID" value="MET3634275.1"/>
    <property type="molecule type" value="Genomic_DNA"/>
</dbReference>
<sequence>MKEPLNEMRNLINQVENHLQALSKEYDVEHLSGPQGFTTMYLFRNQDKEIFIKDIERELDISKSVTSNLIKRMEKNGFISIVPSAVDKRCKQIVLTEFGIEKAHKMDEFFKAKYSRLLKDVSMEDMETVRNVFRKIKKNLSEE</sequence>
<dbReference type="GO" id="GO:0003677">
    <property type="term" value="F:DNA binding"/>
    <property type="evidence" value="ECO:0007669"/>
    <property type="project" value="UniProtKB-KW"/>
</dbReference>
<keyword evidence="2 5" id="KW-0238">DNA-binding</keyword>
<name>A0ABV2JET7_9STRE</name>
<dbReference type="PROSITE" id="PS50995">
    <property type="entry name" value="HTH_MARR_2"/>
    <property type="match status" value="1"/>
</dbReference>
<dbReference type="PANTHER" id="PTHR33164:SF99">
    <property type="entry name" value="MARR FAMILY REGULATORY PROTEIN"/>
    <property type="match status" value="1"/>
</dbReference>
<protein>
    <submittedName>
        <fullName evidence="5">DNA-binding MarR family transcriptional regulator</fullName>
    </submittedName>
</protein>
<dbReference type="InterPro" id="IPR036390">
    <property type="entry name" value="WH_DNA-bd_sf"/>
</dbReference>
<dbReference type="InterPro" id="IPR023187">
    <property type="entry name" value="Tscrpt_reg_MarR-type_CS"/>
</dbReference>
<evidence type="ECO:0000313" key="5">
    <source>
        <dbReference type="EMBL" id="MET3634275.1"/>
    </source>
</evidence>
<dbReference type="RefSeq" id="WP_354368502.1">
    <property type="nucleotide sequence ID" value="NZ_JBEPLN010000012.1"/>
</dbReference>
<feature type="domain" description="HTH marR-type" evidence="4">
    <location>
        <begin position="5"/>
        <end position="138"/>
    </location>
</feature>
<evidence type="ECO:0000256" key="2">
    <source>
        <dbReference type="ARBA" id="ARBA00023125"/>
    </source>
</evidence>
<keyword evidence="3" id="KW-0804">Transcription</keyword>
<organism evidence="5 6">
    <name type="scientific">Streptococcus porcorum</name>
    <dbReference type="NCBI Taxonomy" id="701526"/>
    <lineage>
        <taxon>Bacteria</taxon>
        <taxon>Bacillati</taxon>
        <taxon>Bacillota</taxon>
        <taxon>Bacilli</taxon>
        <taxon>Lactobacillales</taxon>
        <taxon>Streptococcaceae</taxon>
        <taxon>Streptococcus</taxon>
    </lineage>
</organism>
<accession>A0ABV2JET7</accession>
<dbReference type="InterPro" id="IPR000835">
    <property type="entry name" value="HTH_MarR-typ"/>
</dbReference>
<keyword evidence="1" id="KW-0805">Transcription regulation</keyword>
<evidence type="ECO:0000256" key="3">
    <source>
        <dbReference type="ARBA" id="ARBA00023163"/>
    </source>
</evidence>
<comment type="caution">
    <text evidence="5">The sequence shown here is derived from an EMBL/GenBank/DDBJ whole genome shotgun (WGS) entry which is preliminary data.</text>
</comment>
<dbReference type="InterPro" id="IPR039422">
    <property type="entry name" value="MarR/SlyA-like"/>
</dbReference>
<dbReference type="Gene3D" id="1.10.10.10">
    <property type="entry name" value="Winged helix-like DNA-binding domain superfamily/Winged helix DNA-binding domain"/>
    <property type="match status" value="1"/>
</dbReference>
<evidence type="ECO:0000259" key="4">
    <source>
        <dbReference type="PROSITE" id="PS50995"/>
    </source>
</evidence>
<dbReference type="InterPro" id="IPR036388">
    <property type="entry name" value="WH-like_DNA-bd_sf"/>
</dbReference>
<gene>
    <name evidence="5" type="ORF">ABID28_000914</name>
</gene>
<dbReference type="SUPFAM" id="SSF46785">
    <property type="entry name" value="Winged helix' DNA-binding domain"/>
    <property type="match status" value="1"/>
</dbReference>
<proteinExistence type="predicted"/>
<dbReference type="PRINTS" id="PR00598">
    <property type="entry name" value="HTHMARR"/>
</dbReference>
<dbReference type="SMART" id="SM00347">
    <property type="entry name" value="HTH_MARR"/>
    <property type="match status" value="1"/>
</dbReference>